<dbReference type="SUPFAM" id="SSF51735">
    <property type="entry name" value="NAD(P)-binding Rossmann-fold domains"/>
    <property type="match status" value="1"/>
</dbReference>
<name>A0A0P9D0P6_9CHLR</name>
<accession>A0A0P9D0P6</accession>
<dbReference type="SUPFAM" id="SSF50129">
    <property type="entry name" value="GroES-like"/>
    <property type="match status" value="1"/>
</dbReference>
<organism evidence="4 5">
    <name type="scientific">Kouleothrix aurantiaca</name>
    <dbReference type="NCBI Taxonomy" id="186479"/>
    <lineage>
        <taxon>Bacteria</taxon>
        <taxon>Bacillati</taxon>
        <taxon>Chloroflexota</taxon>
        <taxon>Chloroflexia</taxon>
        <taxon>Chloroflexales</taxon>
        <taxon>Roseiflexineae</taxon>
        <taxon>Roseiflexaceae</taxon>
        <taxon>Kouleothrix</taxon>
    </lineage>
</organism>
<dbReference type="PANTHER" id="PTHR43401">
    <property type="entry name" value="L-THREONINE 3-DEHYDROGENASE"/>
    <property type="match status" value="1"/>
</dbReference>
<dbReference type="InterPro" id="IPR036291">
    <property type="entry name" value="NAD(P)-bd_dom_sf"/>
</dbReference>
<dbReference type="Pfam" id="PF00107">
    <property type="entry name" value="ADH_zinc_N"/>
    <property type="match status" value="1"/>
</dbReference>
<dbReference type="InterPro" id="IPR013154">
    <property type="entry name" value="ADH-like_N"/>
</dbReference>
<dbReference type="CDD" id="cd08261">
    <property type="entry name" value="Zn_ADH7"/>
    <property type="match status" value="1"/>
</dbReference>
<dbReference type="EMBL" id="LJCR01000547">
    <property type="protein sequence ID" value="KPV52426.1"/>
    <property type="molecule type" value="Genomic_DNA"/>
</dbReference>
<dbReference type="InterPro" id="IPR050129">
    <property type="entry name" value="Zn_alcohol_dh"/>
</dbReference>
<sequence length="341" mass="35684">MQTIILEQPGHLRLGSTPEPSAPGPGEALVRVRRVGICGTDIHAFHGRQPFFSYPRILGHELSVEVLALGPGTEGPPAGALCAVEPYLNCGTCIACRRGKTNCCTSLQVLGVHTDGGMRECILVPASKLHASEKLTLEQLALVETLGIGAHAVRRAALDPGEQVVVVGAGPIGLTVMPFARLAGADVIALDISDERLAFAQAQGLANHAVRAGADSDAAIGAITHGDLPTAVFDATGNAASMMRGFELVANGGRLIFVGLMQGDITFNDPNFHRREISLLASRNATSGDLRGVIAQIEAGAIDTQPWITHRATSDAFVDEFPGWLAPDTGLIKGMLLFGEP</sequence>
<dbReference type="InterPro" id="IPR011032">
    <property type="entry name" value="GroES-like_sf"/>
</dbReference>
<gene>
    <name evidence="4" type="ORF">SE17_15570</name>
</gene>
<dbReference type="Gene3D" id="3.90.180.10">
    <property type="entry name" value="Medium-chain alcohol dehydrogenases, catalytic domain"/>
    <property type="match status" value="1"/>
</dbReference>
<dbReference type="PANTHER" id="PTHR43401:SF3">
    <property type="entry name" value="L-GALACTONATE-5-DEHYDROGENASE"/>
    <property type="match status" value="1"/>
</dbReference>
<keyword evidence="1" id="KW-0560">Oxidoreductase</keyword>
<protein>
    <submittedName>
        <fullName evidence="4">Alcohol dehydrogenase</fullName>
    </submittedName>
</protein>
<evidence type="ECO:0000259" key="3">
    <source>
        <dbReference type="Pfam" id="PF08240"/>
    </source>
</evidence>
<evidence type="ECO:0000313" key="4">
    <source>
        <dbReference type="EMBL" id="KPV52426.1"/>
    </source>
</evidence>
<proteinExistence type="predicted"/>
<comment type="caution">
    <text evidence="4">The sequence shown here is derived from an EMBL/GenBank/DDBJ whole genome shotgun (WGS) entry which is preliminary data.</text>
</comment>
<reference evidence="4 5" key="1">
    <citation type="submission" date="2015-09" db="EMBL/GenBank/DDBJ databases">
        <title>Draft genome sequence of Kouleothrix aurantiaca JCM 19913.</title>
        <authorList>
            <person name="Hemp J."/>
        </authorList>
    </citation>
    <scope>NUCLEOTIDE SEQUENCE [LARGE SCALE GENOMIC DNA]</scope>
    <source>
        <strain evidence="4 5">COM-B</strain>
    </source>
</reference>
<evidence type="ECO:0000313" key="5">
    <source>
        <dbReference type="Proteomes" id="UP000050509"/>
    </source>
</evidence>
<feature type="domain" description="Alcohol dehydrogenase-like N-terminal" evidence="3">
    <location>
        <begin position="24"/>
        <end position="131"/>
    </location>
</feature>
<dbReference type="Pfam" id="PF08240">
    <property type="entry name" value="ADH_N"/>
    <property type="match status" value="1"/>
</dbReference>
<evidence type="ECO:0000259" key="2">
    <source>
        <dbReference type="Pfam" id="PF00107"/>
    </source>
</evidence>
<keyword evidence="5" id="KW-1185">Reference proteome</keyword>
<dbReference type="GO" id="GO:0016491">
    <property type="term" value="F:oxidoreductase activity"/>
    <property type="evidence" value="ECO:0007669"/>
    <property type="project" value="UniProtKB-KW"/>
</dbReference>
<dbReference type="InterPro" id="IPR013149">
    <property type="entry name" value="ADH-like_C"/>
</dbReference>
<dbReference type="PATRIC" id="fig|186479.3.peg.8967"/>
<dbReference type="Proteomes" id="UP000050509">
    <property type="component" value="Unassembled WGS sequence"/>
</dbReference>
<feature type="domain" description="Alcohol dehydrogenase-like C-terminal" evidence="2">
    <location>
        <begin position="171"/>
        <end position="297"/>
    </location>
</feature>
<dbReference type="Gene3D" id="3.40.50.720">
    <property type="entry name" value="NAD(P)-binding Rossmann-like Domain"/>
    <property type="match status" value="1"/>
</dbReference>
<evidence type="ECO:0000256" key="1">
    <source>
        <dbReference type="ARBA" id="ARBA00023002"/>
    </source>
</evidence>
<dbReference type="AlphaFoldDB" id="A0A0P9D0P6"/>